<feature type="domain" description="CAAX prenyl protease 2/Lysostaphin resistance protein A-like" evidence="2">
    <location>
        <begin position="134"/>
        <end position="220"/>
    </location>
</feature>
<dbReference type="KEGG" id="krh:KRH_21220"/>
<reference evidence="3 4" key="1">
    <citation type="journal article" date="2008" name="J. Bacteriol.">
        <title>Complete genome sequence of the soil actinomycete Kocuria rhizophila.</title>
        <authorList>
            <person name="Takarada H."/>
            <person name="Sekine M."/>
            <person name="Kosugi H."/>
            <person name="Matsuo Y."/>
            <person name="Fujisawa T."/>
            <person name="Omata S."/>
            <person name="Kishi E."/>
            <person name="Shimizu A."/>
            <person name="Tsukatani N."/>
            <person name="Tanikawa S."/>
            <person name="Fujita N."/>
            <person name="Harayama S."/>
        </authorList>
    </citation>
    <scope>NUCLEOTIDE SEQUENCE [LARGE SCALE GENOMIC DNA]</scope>
    <source>
        <strain evidence="4">ATCC 9341 / DSM 348 / NBRC 103217 / DC2201</strain>
    </source>
</reference>
<keyword evidence="1" id="KW-1133">Transmembrane helix</keyword>
<dbReference type="eggNOG" id="COG1266">
    <property type="taxonomic scope" value="Bacteria"/>
</dbReference>
<feature type="transmembrane region" description="Helical" evidence="1">
    <location>
        <begin position="97"/>
        <end position="118"/>
    </location>
</feature>
<keyword evidence="1" id="KW-0472">Membrane</keyword>
<gene>
    <name evidence="3" type="ordered locus">KRH_21220</name>
</gene>
<feature type="transmembrane region" description="Helical" evidence="1">
    <location>
        <begin position="31"/>
        <end position="51"/>
    </location>
</feature>
<evidence type="ECO:0000313" key="4">
    <source>
        <dbReference type="Proteomes" id="UP000008838"/>
    </source>
</evidence>
<dbReference type="STRING" id="378753.KRH_21220"/>
<dbReference type="GO" id="GO:0080120">
    <property type="term" value="P:CAAX-box protein maturation"/>
    <property type="evidence" value="ECO:0007669"/>
    <property type="project" value="UniProtKB-ARBA"/>
</dbReference>
<feature type="transmembrane region" description="Helical" evidence="1">
    <location>
        <begin position="212"/>
        <end position="229"/>
    </location>
</feature>
<dbReference type="EMBL" id="AP009152">
    <property type="protein sequence ID" value="BAG30469.1"/>
    <property type="molecule type" value="Genomic_DNA"/>
</dbReference>
<protein>
    <submittedName>
        <fullName evidence="3">Hypothetical membrane protein</fullName>
    </submittedName>
</protein>
<accession>B2GHV7</accession>
<proteinExistence type="predicted"/>
<evidence type="ECO:0000313" key="3">
    <source>
        <dbReference type="EMBL" id="BAG30469.1"/>
    </source>
</evidence>
<dbReference type="HOGENOM" id="CLU_100918_0_0_11"/>
<dbReference type="Proteomes" id="UP000008838">
    <property type="component" value="Chromosome"/>
</dbReference>
<dbReference type="Pfam" id="PF02517">
    <property type="entry name" value="Rce1-like"/>
    <property type="match status" value="1"/>
</dbReference>
<feature type="transmembrane region" description="Helical" evidence="1">
    <location>
        <begin position="169"/>
        <end position="200"/>
    </location>
</feature>
<evidence type="ECO:0000259" key="2">
    <source>
        <dbReference type="Pfam" id="PF02517"/>
    </source>
</evidence>
<dbReference type="GO" id="GO:0004175">
    <property type="term" value="F:endopeptidase activity"/>
    <property type="evidence" value="ECO:0007669"/>
    <property type="project" value="UniProtKB-ARBA"/>
</dbReference>
<feature type="transmembrane region" description="Helical" evidence="1">
    <location>
        <begin position="57"/>
        <end position="77"/>
    </location>
</feature>
<organism evidence="3 4">
    <name type="scientific">Kocuria rhizophila (strain ATCC 9341 / DSM 348 / NBRC 103217 / DC2201)</name>
    <dbReference type="NCBI Taxonomy" id="378753"/>
    <lineage>
        <taxon>Bacteria</taxon>
        <taxon>Bacillati</taxon>
        <taxon>Actinomycetota</taxon>
        <taxon>Actinomycetes</taxon>
        <taxon>Micrococcales</taxon>
        <taxon>Micrococcaceae</taxon>
        <taxon>Kocuria</taxon>
    </lineage>
</organism>
<keyword evidence="4" id="KW-1185">Reference proteome</keyword>
<sequence>MPTAGWKGTSVSQHRVSPYGDTTAATRKRTVWVVAATGVVAAVCLAWSLRIPAGDPWFYPATFILAGVYIAGSSAAIRMTGERLPWKVTPRGMRDAVLGGIVLAVIFVAGGFMVRFIPFLGEPVHELLNHARVGSLFMVALTTAVNGVAEETYYRGALWRVLPRGRRILVTTIAYTAVTSLVGIPLLAFAAAALGAFVGYLRERTRSLVPPIVAHLVWSLTMLFVLPYVV</sequence>
<dbReference type="InterPro" id="IPR003675">
    <property type="entry name" value="Rce1/LyrA-like_dom"/>
</dbReference>
<keyword evidence="1" id="KW-0812">Transmembrane</keyword>
<dbReference type="AlphaFoldDB" id="B2GHV7"/>
<name>B2GHV7_KOCRD</name>
<evidence type="ECO:0000256" key="1">
    <source>
        <dbReference type="SAM" id="Phobius"/>
    </source>
</evidence>